<organism evidence="2 3">
    <name type="scientific">Carboxylicivirga linearis</name>
    <dbReference type="NCBI Taxonomy" id="1628157"/>
    <lineage>
        <taxon>Bacteria</taxon>
        <taxon>Pseudomonadati</taxon>
        <taxon>Bacteroidota</taxon>
        <taxon>Bacteroidia</taxon>
        <taxon>Marinilabiliales</taxon>
        <taxon>Marinilabiliaceae</taxon>
        <taxon>Carboxylicivirga</taxon>
    </lineage>
</organism>
<dbReference type="RefSeq" id="WP_212218335.1">
    <property type="nucleotide sequence ID" value="NZ_JAGUCO010000023.1"/>
</dbReference>
<comment type="caution">
    <text evidence="2">The sequence shown here is derived from an EMBL/GenBank/DDBJ whole genome shotgun (WGS) entry which is preliminary data.</text>
</comment>
<dbReference type="InterPro" id="IPR014094">
    <property type="entry name" value="LpoB"/>
</dbReference>
<keyword evidence="3" id="KW-1185">Reference proteome</keyword>
<dbReference type="PROSITE" id="PS51257">
    <property type="entry name" value="PROKAR_LIPOPROTEIN"/>
    <property type="match status" value="1"/>
</dbReference>
<reference evidence="2 3" key="1">
    <citation type="journal article" date="2015" name="Int. J. Syst. Evol. Microbiol.">
        <title>Carboxylicivirga linearis sp. nov., isolated from a sea cucumber culture pond.</title>
        <authorList>
            <person name="Wang F.Q."/>
            <person name="Zhou Y.X."/>
            <person name="Lin X.Z."/>
            <person name="Chen G.J."/>
            <person name="Du Z.J."/>
        </authorList>
    </citation>
    <scope>NUCLEOTIDE SEQUENCE [LARGE SCALE GENOMIC DNA]</scope>
    <source>
        <strain evidence="2 3">FB218</strain>
    </source>
</reference>
<sequence length="197" mass="22408">MKIKIYLSLTLVLALSILSGCMTHKVERVDTKEAIDLSGRWNDTDSRLVAEEMVDQVLGGAWINNHLQSSDGEKPVVVVGLVYNKSHEHISAETFIKDVEKAFINSGRVRLVQAGDKREELRKERAAQQEFASMETAKQWGQELGADFMMNGDINSIVDTYKKERVNFYKVNLELSNLETNEVVWIGDKEIKKYITK</sequence>
<dbReference type="PANTHER" id="PTHR40593:SF1">
    <property type="entry name" value="PENICILLIN-BINDING PROTEIN ACTIVATOR LPOB"/>
    <property type="match status" value="1"/>
</dbReference>
<accession>A0ABS5JZZ2</accession>
<evidence type="ECO:0000313" key="2">
    <source>
        <dbReference type="EMBL" id="MBS2100458.1"/>
    </source>
</evidence>
<gene>
    <name evidence="2" type="ORF">KEM10_19385</name>
</gene>
<dbReference type="Gene3D" id="3.40.50.10610">
    <property type="entry name" value="ABC-type transport auxiliary lipoprotein component"/>
    <property type="match status" value="1"/>
</dbReference>
<dbReference type="Pfam" id="PF13036">
    <property type="entry name" value="LpoB"/>
    <property type="match status" value="1"/>
</dbReference>
<name>A0ABS5JZZ2_9BACT</name>
<keyword evidence="1" id="KW-0732">Signal</keyword>
<proteinExistence type="predicted"/>
<dbReference type="Proteomes" id="UP000708576">
    <property type="component" value="Unassembled WGS sequence"/>
</dbReference>
<dbReference type="EMBL" id="JAGUCO010000023">
    <property type="protein sequence ID" value="MBS2100458.1"/>
    <property type="molecule type" value="Genomic_DNA"/>
</dbReference>
<feature type="chain" id="PRO_5047290931" evidence="1">
    <location>
        <begin position="25"/>
        <end position="197"/>
    </location>
</feature>
<evidence type="ECO:0000313" key="3">
    <source>
        <dbReference type="Proteomes" id="UP000708576"/>
    </source>
</evidence>
<protein>
    <submittedName>
        <fullName evidence="2">Penicillin-binding protein activator LpoB</fullName>
    </submittedName>
</protein>
<feature type="signal peptide" evidence="1">
    <location>
        <begin position="1"/>
        <end position="24"/>
    </location>
</feature>
<dbReference type="PANTHER" id="PTHR40593">
    <property type="entry name" value="PENICILLIN-BINDING PROTEIN ACTIVATOR LPOB"/>
    <property type="match status" value="1"/>
</dbReference>
<evidence type="ECO:0000256" key="1">
    <source>
        <dbReference type="SAM" id="SignalP"/>
    </source>
</evidence>